<keyword evidence="4" id="KW-1185">Reference proteome</keyword>
<feature type="domain" description="DDH" evidence="1">
    <location>
        <begin position="16"/>
        <end position="167"/>
    </location>
</feature>
<organism evidence="3 4">
    <name type="scientific">Arachidicoccus soli</name>
    <dbReference type="NCBI Taxonomy" id="2341117"/>
    <lineage>
        <taxon>Bacteria</taxon>
        <taxon>Pseudomonadati</taxon>
        <taxon>Bacteroidota</taxon>
        <taxon>Chitinophagia</taxon>
        <taxon>Chitinophagales</taxon>
        <taxon>Chitinophagaceae</taxon>
        <taxon>Arachidicoccus</taxon>
    </lineage>
</organism>
<name>A0A386HSZ0_9BACT</name>
<dbReference type="RefSeq" id="WP_119989552.1">
    <property type="nucleotide sequence ID" value="NZ_CP032489.1"/>
</dbReference>
<dbReference type="Pfam" id="PF02272">
    <property type="entry name" value="DHHA1"/>
    <property type="match status" value="1"/>
</dbReference>
<sequence>MRPIKEFFPLLSNVQKVVITMHQKPDGDAMGSTLGLFHFLKQLGHDVKVISPTNWADFLKWMPGADEVLDYEKDKISADKLIEEAGWIFCLDFNVLHRTKTMETSLLNARCTKILIDHHEQPQTEVFNFGVSNTNKSSTCEMVYDFIIDSGNTDKINLAIATCLYTGLMTDTGSFRFPSTTASVHRAVAFFKDLGLNHSIIHENIYDCNTESRIRFLGNSLTNRIEVFYEFNTALMVIPKSDLIKFKVKTGETEGLVNYMLSIIGIKFAAIAIDRDEERKWSFRSKGDFDVNIFARKHFNGGGHKNAAGGNTKDSLQETTEKFKAILLDYERALN</sequence>
<evidence type="ECO:0000313" key="4">
    <source>
        <dbReference type="Proteomes" id="UP000266118"/>
    </source>
</evidence>
<dbReference type="Gene3D" id="3.90.1640.10">
    <property type="entry name" value="inorganic pyrophosphatase (n-terminal core)"/>
    <property type="match status" value="1"/>
</dbReference>
<dbReference type="SUPFAM" id="SSF64182">
    <property type="entry name" value="DHH phosphoesterases"/>
    <property type="match status" value="1"/>
</dbReference>
<dbReference type="Gene3D" id="3.10.310.30">
    <property type="match status" value="1"/>
</dbReference>
<dbReference type="InterPro" id="IPR001667">
    <property type="entry name" value="DDH_dom"/>
</dbReference>
<proteinExistence type="predicted"/>
<dbReference type="KEGG" id="ark:D6B99_14050"/>
<evidence type="ECO:0000313" key="3">
    <source>
        <dbReference type="EMBL" id="AYD48626.1"/>
    </source>
</evidence>
<evidence type="ECO:0000259" key="2">
    <source>
        <dbReference type="Pfam" id="PF02272"/>
    </source>
</evidence>
<gene>
    <name evidence="3" type="ORF">D6B99_14050</name>
</gene>
<dbReference type="InterPro" id="IPR003156">
    <property type="entry name" value="DHHA1_dom"/>
</dbReference>
<dbReference type="OrthoDB" id="9803668at2"/>
<reference evidence="3 4" key="1">
    <citation type="submission" date="2018-09" db="EMBL/GenBank/DDBJ databases">
        <title>Arachidicoccus sp. nov., a bacterium isolated from soil.</title>
        <authorList>
            <person name="Weon H.-Y."/>
            <person name="Kwon S.-W."/>
            <person name="Lee S.A."/>
        </authorList>
    </citation>
    <scope>NUCLEOTIDE SEQUENCE [LARGE SCALE GENOMIC DNA]</scope>
    <source>
        <strain evidence="3 4">KIS59-12</strain>
    </source>
</reference>
<dbReference type="InterPro" id="IPR051319">
    <property type="entry name" value="Oligoribo/pAp-PDE_c-di-AMP_PDE"/>
</dbReference>
<protein>
    <submittedName>
        <fullName evidence="3">Bifunctional oligoribonuclease/PAP phosphatase NrnA</fullName>
    </submittedName>
</protein>
<evidence type="ECO:0000259" key="1">
    <source>
        <dbReference type="Pfam" id="PF01368"/>
    </source>
</evidence>
<dbReference type="PANTHER" id="PTHR47618:SF1">
    <property type="entry name" value="BIFUNCTIONAL OLIGORIBONUCLEASE AND PAP PHOSPHATASE NRNA"/>
    <property type="match status" value="1"/>
</dbReference>
<accession>A0A386HSZ0</accession>
<dbReference type="EMBL" id="CP032489">
    <property type="protein sequence ID" value="AYD48626.1"/>
    <property type="molecule type" value="Genomic_DNA"/>
</dbReference>
<dbReference type="Pfam" id="PF01368">
    <property type="entry name" value="DHH"/>
    <property type="match status" value="1"/>
</dbReference>
<dbReference type="Proteomes" id="UP000266118">
    <property type="component" value="Chromosome"/>
</dbReference>
<dbReference type="PANTHER" id="PTHR47618">
    <property type="entry name" value="BIFUNCTIONAL OLIGORIBONUCLEASE AND PAP PHOSPHATASE NRNA"/>
    <property type="match status" value="1"/>
</dbReference>
<dbReference type="AlphaFoldDB" id="A0A386HSZ0"/>
<dbReference type="InterPro" id="IPR038763">
    <property type="entry name" value="DHH_sf"/>
</dbReference>
<dbReference type="GO" id="GO:0003676">
    <property type="term" value="F:nucleic acid binding"/>
    <property type="evidence" value="ECO:0007669"/>
    <property type="project" value="InterPro"/>
</dbReference>
<feature type="domain" description="DHHA1" evidence="2">
    <location>
        <begin position="245"/>
        <end position="325"/>
    </location>
</feature>